<dbReference type="AlphaFoldDB" id="A0A0C3S4E3"/>
<dbReference type="HOGENOM" id="CLU_007383_12_2_1"/>
<feature type="signal peptide" evidence="1">
    <location>
        <begin position="1"/>
        <end position="18"/>
    </location>
</feature>
<name>A0A0C3S4E3_PHLG1</name>
<dbReference type="PANTHER" id="PTHR48079:SF6">
    <property type="entry name" value="NAD(P)-BINDING DOMAIN-CONTAINING PROTEIN-RELATED"/>
    <property type="match status" value="1"/>
</dbReference>
<feature type="chain" id="PRO_5002169787" description="NmrA-like domain-containing protein" evidence="1">
    <location>
        <begin position="19"/>
        <end position="347"/>
    </location>
</feature>
<reference evidence="3 4" key="1">
    <citation type="journal article" date="2014" name="PLoS Genet.">
        <title>Analysis of the Phlebiopsis gigantea genome, transcriptome and secretome provides insight into its pioneer colonization strategies of wood.</title>
        <authorList>
            <person name="Hori C."/>
            <person name="Ishida T."/>
            <person name="Igarashi K."/>
            <person name="Samejima M."/>
            <person name="Suzuki H."/>
            <person name="Master E."/>
            <person name="Ferreira P."/>
            <person name="Ruiz-Duenas F.J."/>
            <person name="Held B."/>
            <person name="Canessa P."/>
            <person name="Larrondo L.F."/>
            <person name="Schmoll M."/>
            <person name="Druzhinina I.S."/>
            <person name="Kubicek C.P."/>
            <person name="Gaskell J.A."/>
            <person name="Kersten P."/>
            <person name="St John F."/>
            <person name="Glasner J."/>
            <person name="Sabat G."/>
            <person name="Splinter BonDurant S."/>
            <person name="Syed K."/>
            <person name="Yadav J."/>
            <person name="Mgbeahuruike A.C."/>
            <person name="Kovalchuk A."/>
            <person name="Asiegbu F.O."/>
            <person name="Lackner G."/>
            <person name="Hoffmeister D."/>
            <person name="Rencoret J."/>
            <person name="Gutierrez A."/>
            <person name="Sun H."/>
            <person name="Lindquist E."/>
            <person name="Barry K."/>
            <person name="Riley R."/>
            <person name="Grigoriev I.V."/>
            <person name="Henrissat B."/>
            <person name="Kues U."/>
            <person name="Berka R.M."/>
            <person name="Martinez A.T."/>
            <person name="Covert S.F."/>
            <person name="Blanchette R.A."/>
            <person name="Cullen D."/>
        </authorList>
    </citation>
    <scope>NUCLEOTIDE SEQUENCE [LARGE SCALE GENOMIC DNA]</scope>
    <source>
        <strain evidence="3 4">11061_1 CR5-6</strain>
    </source>
</reference>
<dbReference type="InterPro" id="IPR008030">
    <property type="entry name" value="NmrA-like"/>
</dbReference>
<dbReference type="OrthoDB" id="2130169at2759"/>
<dbReference type="GO" id="GO:0004029">
    <property type="term" value="F:aldehyde dehydrogenase (NAD+) activity"/>
    <property type="evidence" value="ECO:0007669"/>
    <property type="project" value="TreeGrafter"/>
</dbReference>
<dbReference type="Proteomes" id="UP000053257">
    <property type="component" value="Unassembled WGS sequence"/>
</dbReference>
<dbReference type="STRING" id="745531.A0A0C3S4E3"/>
<dbReference type="SUPFAM" id="SSF51735">
    <property type="entry name" value="NAD(P)-binding Rossmann-fold domains"/>
    <property type="match status" value="1"/>
</dbReference>
<dbReference type="InterPro" id="IPR051783">
    <property type="entry name" value="NAD(P)-dependent_oxidoreduct"/>
</dbReference>
<protein>
    <recommendedName>
        <fullName evidence="2">NmrA-like domain-containing protein</fullName>
    </recommendedName>
</protein>
<evidence type="ECO:0000259" key="2">
    <source>
        <dbReference type="Pfam" id="PF05368"/>
    </source>
</evidence>
<dbReference type="EMBL" id="KN840556">
    <property type="protein sequence ID" value="KIP04977.1"/>
    <property type="molecule type" value="Genomic_DNA"/>
</dbReference>
<feature type="domain" description="NmrA-like" evidence="2">
    <location>
        <begin position="4"/>
        <end position="82"/>
    </location>
</feature>
<gene>
    <name evidence="3" type="ORF">PHLGIDRAFT_129149</name>
</gene>
<dbReference type="GO" id="GO:0005737">
    <property type="term" value="C:cytoplasm"/>
    <property type="evidence" value="ECO:0007669"/>
    <property type="project" value="TreeGrafter"/>
</dbReference>
<evidence type="ECO:0000313" key="3">
    <source>
        <dbReference type="EMBL" id="KIP04977.1"/>
    </source>
</evidence>
<dbReference type="PANTHER" id="PTHR48079">
    <property type="entry name" value="PROTEIN YEEZ"/>
    <property type="match status" value="1"/>
</dbReference>
<keyword evidence="1" id="KW-0732">Signal</keyword>
<evidence type="ECO:0000313" key="4">
    <source>
        <dbReference type="Proteomes" id="UP000053257"/>
    </source>
</evidence>
<organism evidence="3 4">
    <name type="scientific">Phlebiopsis gigantea (strain 11061_1 CR5-6)</name>
    <name type="common">White-rot fungus</name>
    <name type="synonym">Peniophora gigantea</name>
    <dbReference type="NCBI Taxonomy" id="745531"/>
    <lineage>
        <taxon>Eukaryota</taxon>
        <taxon>Fungi</taxon>
        <taxon>Dikarya</taxon>
        <taxon>Basidiomycota</taxon>
        <taxon>Agaricomycotina</taxon>
        <taxon>Agaricomycetes</taxon>
        <taxon>Polyporales</taxon>
        <taxon>Phanerochaetaceae</taxon>
        <taxon>Phlebiopsis</taxon>
    </lineage>
</organism>
<accession>A0A0C3S4E3</accession>
<sequence length="347" mass="38082">MPQHHTIFFLGATGFLAGDVLHLLGRDYPNYHVKALVRNPTPERVAKLKQLHPNLTVVEGDLNDAQLIADQAATADIVINSASSDHWPSVKATLDGLEKNAASRSSDPPLYIHISGCGIISDNIRGEKVENPKFWSDIGLDLKDCDQSNTHLESDIPIVAAGTRKENPIRSIIIYPGQIYGVGRGVQKTTLWLRIFMDYAKRVGYVGTWGRGFNAQNTIHVEDMAAAVLFIFKAAVEGRAEEGANGLYFAVTDKILSYGEWTKLMGDHLYSKGVVKEPGCKPMSPEIVEPLGNYGWSLLGGNLFAKADRLARMGWKAVESSKVSLMDNLPEAIDAALEDDRPYVHIS</sequence>
<proteinExistence type="predicted"/>
<evidence type="ECO:0000256" key="1">
    <source>
        <dbReference type="SAM" id="SignalP"/>
    </source>
</evidence>
<keyword evidence="4" id="KW-1185">Reference proteome</keyword>
<dbReference type="Gene3D" id="3.40.50.720">
    <property type="entry name" value="NAD(P)-binding Rossmann-like Domain"/>
    <property type="match status" value="1"/>
</dbReference>
<dbReference type="InterPro" id="IPR036291">
    <property type="entry name" value="NAD(P)-bd_dom_sf"/>
</dbReference>
<dbReference type="Pfam" id="PF05368">
    <property type="entry name" value="NmrA"/>
    <property type="match status" value="1"/>
</dbReference>